<evidence type="ECO:0000256" key="8">
    <source>
        <dbReference type="ARBA" id="ARBA00023237"/>
    </source>
</evidence>
<keyword evidence="8" id="KW-0998">Cell outer membrane</keyword>
<organism evidence="10 11">
    <name type="scientific">Aliarcobacter cryaerophilus</name>
    <dbReference type="NCBI Taxonomy" id="28198"/>
    <lineage>
        <taxon>Bacteria</taxon>
        <taxon>Pseudomonadati</taxon>
        <taxon>Campylobacterota</taxon>
        <taxon>Epsilonproteobacteria</taxon>
        <taxon>Campylobacterales</taxon>
        <taxon>Arcobacteraceae</taxon>
        <taxon>Aliarcobacter</taxon>
    </lineage>
</organism>
<evidence type="ECO:0000256" key="5">
    <source>
        <dbReference type="ARBA" id="ARBA00022729"/>
    </source>
</evidence>
<dbReference type="InterPro" id="IPR039426">
    <property type="entry name" value="TonB-dep_rcpt-like"/>
</dbReference>
<comment type="subcellular location">
    <subcellularLocation>
        <location evidence="1">Cell outer membrane</location>
        <topology evidence="1">Multi-pass membrane protein</topology>
    </subcellularLocation>
</comment>
<reference evidence="10 11" key="1">
    <citation type="submission" date="2017-04" db="EMBL/GenBank/DDBJ databases">
        <title>Accumulation and expression of multiple antibiotic resistance genes in Arcobacter cryaerophilus that thrives in sewage.</title>
        <authorList>
            <person name="Millar J.A."/>
            <person name="Raghavan R."/>
        </authorList>
    </citation>
    <scope>NUCLEOTIDE SEQUENCE [LARGE SCALE GENOMIC DNA]</scope>
    <source>
        <strain evidence="10 11">AZT-1</strain>
    </source>
</reference>
<evidence type="ECO:0000313" key="11">
    <source>
        <dbReference type="Proteomes" id="UP000192599"/>
    </source>
</evidence>
<dbReference type="PANTHER" id="PTHR30069">
    <property type="entry name" value="TONB-DEPENDENT OUTER MEMBRANE RECEPTOR"/>
    <property type="match status" value="1"/>
</dbReference>
<keyword evidence="7" id="KW-0472">Membrane</keyword>
<comment type="caution">
    <text evidence="10">The sequence shown here is derived from an EMBL/GenBank/DDBJ whole genome shotgun (WGS) entry which is preliminary data.</text>
</comment>
<feature type="non-terminal residue" evidence="10">
    <location>
        <position position="141"/>
    </location>
</feature>
<keyword evidence="6" id="KW-0798">TonB box</keyword>
<dbReference type="GO" id="GO:0044718">
    <property type="term" value="P:siderophore transmembrane transport"/>
    <property type="evidence" value="ECO:0007669"/>
    <property type="project" value="TreeGrafter"/>
</dbReference>
<evidence type="ECO:0000256" key="7">
    <source>
        <dbReference type="ARBA" id="ARBA00023136"/>
    </source>
</evidence>
<evidence type="ECO:0000256" key="4">
    <source>
        <dbReference type="ARBA" id="ARBA00022692"/>
    </source>
</evidence>
<proteinExistence type="predicted"/>
<keyword evidence="4" id="KW-0812">Transmembrane</keyword>
<protein>
    <recommendedName>
        <fullName evidence="9">TonB-dependent receptor-like beta-barrel domain-containing protein</fullName>
    </recommendedName>
</protein>
<keyword evidence="3" id="KW-1134">Transmembrane beta strand</keyword>
<dbReference type="EMBL" id="LNTC01000429">
    <property type="protein sequence ID" value="OQR40498.1"/>
    <property type="molecule type" value="Genomic_DNA"/>
</dbReference>
<evidence type="ECO:0000313" key="10">
    <source>
        <dbReference type="EMBL" id="OQR40498.1"/>
    </source>
</evidence>
<dbReference type="Gene3D" id="2.40.170.20">
    <property type="entry name" value="TonB-dependent receptor, beta-barrel domain"/>
    <property type="match status" value="1"/>
</dbReference>
<dbReference type="AlphaFoldDB" id="A0A1V9V9J4"/>
<sequence length="141" mass="16221">MVIRGEDHVSNTPKHSLNATLNWDINAKLSTWLKGEYKSARQVFTEKYENLSVANKARYDQVGTEINAYELFHLGANYKWDKDLTFSATIYNLFDKNLYKHEPYTYISGSPLLKIPTFSSINSFILFLISKKISSNKLISS</sequence>
<dbReference type="Pfam" id="PF00593">
    <property type="entry name" value="TonB_dep_Rec_b-barrel"/>
    <property type="match status" value="1"/>
</dbReference>
<evidence type="ECO:0000259" key="9">
    <source>
        <dbReference type="Pfam" id="PF00593"/>
    </source>
</evidence>
<dbReference type="InterPro" id="IPR036942">
    <property type="entry name" value="Beta-barrel_TonB_sf"/>
</dbReference>
<dbReference type="GO" id="GO:0015344">
    <property type="term" value="F:siderophore uptake transmembrane transporter activity"/>
    <property type="evidence" value="ECO:0007669"/>
    <property type="project" value="TreeGrafter"/>
</dbReference>
<keyword evidence="5" id="KW-0732">Signal</keyword>
<dbReference type="GO" id="GO:0009279">
    <property type="term" value="C:cell outer membrane"/>
    <property type="evidence" value="ECO:0007669"/>
    <property type="project" value="UniProtKB-SubCell"/>
</dbReference>
<feature type="domain" description="TonB-dependent receptor-like beta-barrel" evidence="9">
    <location>
        <begin position="6"/>
        <end position="93"/>
    </location>
</feature>
<evidence type="ECO:0000256" key="2">
    <source>
        <dbReference type="ARBA" id="ARBA00022448"/>
    </source>
</evidence>
<keyword evidence="2" id="KW-0813">Transport</keyword>
<dbReference type="InterPro" id="IPR000531">
    <property type="entry name" value="Beta-barrel_TonB"/>
</dbReference>
<evidence type="ECO:0000256" key="3">
    <source>
        <dbReference type="ARBA" id="ARBA00022452"/>
    </source>
</evidence>
<evidence type="ECO:0000256" key="6">
    <source>
        <dbReference type="ARBA" id="ARBA00023077"/>
    </source>
</evidence>
<dbReference type="Proteomes" id="UP000192599">
    <property type="component" value="Unassembled WGS sequence"/>
</dbReference>
<dbReference type="PANTHER" id="PTHR30069:SF53">
    <property type="entry name" value="COLICIN I RECEPTOR-RELATED"/>
    <property type="match status" value="1"/>
</dbReference>
<evidence type="ECO:0000256" key="1">
    <source>
        <dbReference type="ARBA" id="ARBA00004571"/>
    </source>
</evidence>
<dbReference type="SUPFAM" id="SSF56935">
    <property type="entry name" value="Porins"/>
    <property type="match status" value="1"/>
</dbReference>
<accession>A0A1V9V9J4</accession>
<name>A0A1V9V9J4_9BACT</name>
<gene>
    <name evidence="10" type="ORF">AS859_11500</name>
</gene>